<evidence type="ECO:0000256" key="1">
    <source>
        <dbReference type="SAM" id="MobiDB-lite"/>
    </source>
</evidence>
<proteinExistence type="predicted"/>
<feature type="compositionally biased region" description="Polar residues" evidence="1">
    <location>
        <begin position="303"/>
        <end position="323"/>
    </location>
</feature>
<dbReference type="Proteomes" id="UP000311382">
    <property type="component" value="Unassembled WGS sequence"/>
</dbReference>
<feature type="compositionally biased region" description="Low complexity" evidence="1">
    <location>
        <begin position="72"/>
        <end position="95"/>
    </location>
</feature>
<reference evidence="2 3" key="1">
    <citation type="submission" date="2019-03" db="EMBL/GenBank/DDBJ databases">
        <title>Rhodosporidium diobovatum UCD-FST 08-225 genome sequencing, assembly, and annotation.</title>
        <authorList>
            <person name="Fakankun I.U."/>
            <person name="Fristensky B."/>
            <person name="Levin D.B."/>
        </authorList>
    </citation>
    <scope>NUCLEOTIDE SEQUENCE [LARGE SCALE GENOMIC DNA]</scope>
    <source>
        <strain evidence="2 3">UCD-FST 08-225</strain>
    </source>
</reference>
<gene>
    <name evidence="2" type="ORF">DMC30DRAFT_354950</name>
</gene>
<feature type="region of interest" description="Disordered" evidence="1">
    <location>
        <begin position="339"/>
        <end position="416"/>
    </location>
</feature>
<dbReference type="EMBL" id="SOZI01000122">
    <property type="protein sequence ID" value="TNY18768.1"/>
    <property type="molecule type" value="Genomic_DNA"/>
</dbReference>
<feature type="compositionally biased region" description="Polar residues" evidence="1">
    <location>
        <begin position="96"/>
        <end position="112"/>
    </location>
</feature>
<name>A0A5C5FPH8_9BASI</name>
<comment type="caution">
    <text evidence="2">The sequence shown here is derived from an EMBL/GenBank/DDBJ whole genome shotgun (WGS) entry which is preliminary data.</text>
</comment>
<feature type="compositionally biased region" description="Low complexity" evidence="1">
    <location>
        <begin position="476"/>
        <end position="486"/>
    </location>
</feature>
<feature type="compositionally biased region" description="Pro residues" evidence="1">
    <location>
        <begin position="26"/>
        <end position="41"/>
    </location>
</feature>
<feature type="compositionally biased region" description="Low complexity" evidence="1">
    <location>
        <begin position="402"/>
        <end position="416"/>
    </location>
</feature>
<dbReference type="AlphaFoldDB" id="A0A5C5FPH8"/>
<feature type="region of interest" description="Disordered" evidence="1">
    <location>
        <begin position="476"/>
        <end position="501"/>
    </location>
</feature>
<feature type="region of interest" description="Disordered" evidence="1">
    <location>
        <begin position="1"/>
        <end position="113"/>
    </location>
</feature>
<feature type="region of interest" description="Disordered" evidence="1">
    <location>
        <begin position="299"/>
        <end position="323"/>
    </location>
</feature>
<feature type="compositionally biased region" description="Polar residues" evidence="1">
    <location>
        <begin position="57"/>
        <end position="66"/>
    </location>
</feature>
<evidence type="ECO:0000313" key="3">
    <source>
        <dbReference type="Proteomes" id="UP000311382"/>
    </source>
</evidence>
<evidence type="ECO:0000313" key="2">
    <source>
        <dbReference type="EMBL" id="TNY18768.1"/>
    </source>
</evidence>
<accession>A0A5C5FPH8</accession>
<keyword evidence="3" id="KW-1185">Reference proteome</keyword>
<protein>
    <submittedName>
        <fullName evidence="2">Uncharacterized protein</fullName>
    </submittedName>
</protein>
<organism evidence="2 3">
    <name type="scientific">Rhodotorula diobovata</name>
    <dbReference type="NCBI Taxonomy" id="5288"/>
    <lineage>
        <taxon>Eukaryota</taxon>
        <taxon>Fungi</taxon>
        <taxon>Dikarya</taxon>
        <taxon>Basidiomycota</taxon>
        <taxon>Pucciniomycotina</taxon>
        <taxon>Microbotryomycetes</taxon>
        <taxon>Sporidiobolales</taxon>
        <taxon>Sporidiobolaceae</taxon>
        <taxon>Rhodotorula</taxon>
    </lineage>
</organism>
<sequence length="540" mass="57682">MDDPLDTPTIRPGNPLQDATTGTTPRAPPPPRRSPHSPPHSPRLNSHDPPHRPSNKRAGSSNSSAYHEQASRARSPPAGRRSPGASSGLTGTAGSQTRPASLVHAQSQQQVPTAGELERFEALCRRLYYEKDGNAARQVDSLLQRLPAAFRTSYARTMATVRSAFHRDEEQRRRAEVETLLATTQPGSTVKRHLAISPDSTSVAALRSVAAQRVRRAKLRDFIAANCTAAMPGTHPFFKALFAALWLQALDERKGGAGERCVEWVVDVAVFTEAGGNEVWASEAVEALKGVLGMTDRIREPSQTDTMRTSVLGSSAASQTSSVLGGDPVIAPVIFDHHESPVAPVGDGAPGHRKQPPPVPPHRGSGSLRARAGSDPFLNPQEKVSRRPHAQPHPHPQPETQAVSPPASVSPLPSPLSHSVPLLSVASPVSPVPPAAPTAPSAAAAQFRVLTLPGHLSNPELRALCRLFPPFISSPARSSARLPPRAGGRTPAQLEAGEAGRAARVGHGELRVGQASREEGWRGSWWERFVLWLRALFGLL</sequence>
<dbReference type="STRING" id="5288.A0A5C5FPH8"/>
<dbReference type="OrthoDB" id="2568455at2759"/>